<proteinExistence type="predicted"/>
<dbReference type="Gene3D" id="3.40.50.720">
    <property type="entry name" value="NAD(P)-binding Rossmann-like Domain"/>
    <property type="match status" value="1"/>
</dbReference>
<dbReference type="CDD" id="cd08241">
    <property type="entry name" value="QOR1"/>
    <property type="match status" value="1"/>
</dbReference>
<gene>
    <name evidence="4" type="ORF">UFOPK1643_00697</name>
</gene>
<dbReference type="SUPFAM" id="SSF50129">
    <property type="entry name" value="GroES-like"/>
    <property type="match status" value="1"/>
</dbReference>
<keyword evidence="2" id="KW-0560">Oxidoreductase</keyword>
<dbReference type="SUPFAM" id="SSF51735">
    <property type="entry name" value="NAD(P)-binding Rossmann-fold domains"/>
    <property type="match status" value="1"/>
</dbReference>
<dbReference type="GO" id="GO:0016651">
    <property type="term" value="F:oxidoreductase activity, acting on NAD(P)H"/>
    <property type="evidence" value="ECO:0007669"/>
    <property type="project" value="TreeGrafter"/>
</dbReference>
<dbReference type="InterPro" id="IPR036291">
    <property type="entry name" value="NAD(P)-bd_dom_sf"/>
</dbReference>
<evidence type="ECO:0000256" key="2">
    <source>
        <dbReference type="ARBA" id="ARBA00023002"/>
    </source>
</evidence>
<dbReference type="EMBL" id="CAEZTK010000044">
    <property type="protein sequence ID" value="CAB4569623.1"/>
    <property type="molecule type" value="Genomic_DNA"/>
</dbReference>
<dbReference type="GO" id="GO:0070402">
    <property type="term" value="F:NADPH binding"/>
    <property type="evidence" value="ECO:0007669"/>
    <property type="project" value="TreeGrafter"/>
</dbReference>
<evidence type="ECO:0000259" key="3">
    <source>
        <dbReference type="SMART" id="SM00829"/>
    </source>
</evidence>
<dbReference type="SMART" id="SM00829">
    <property type="entry name" value="PKS_ER"/>
    <property type="match status" value="1"/>
</dbReference>
<sequence>MMKAIQITEFGGPDVMKLVDCEDPIIGEGQELINVTAIGINYADTHQTENSYLSPQKLPLIPGIEVVGTTAAGVRVLAPIDGGGYSQKAVAHSAALIPIPDSVTDQQALAMLVQGSTAWHILKTVGHLKAGESVVVHAAAGGVGSVAIQLAKMWGAKVIAVASTEKKRALAQSLGADAVVDSTIENLGDAIKAANGGKRVNIVLEMVGGKTFDQSLEILAPFGRLVTYGMASRTAPSLIQPASLMGGSKTISGFWLSHCFGKKELMNDVIAQLFTLIEEGKLKPVIGEVFPLSQATLAHKSMLARETMGKITLNPME</sequence>
<accession>A0A6J6E5T0</accession>
<organism evidence="4">
    <name type="scientific">freshwater metagenome</name>
    <dbReference type="NCBI Taxonomy" id="449393"/>
    <lineage>
        <taxon>unclassified sequences</taxon>
        <taxon>metagenomes</taxon>
        <taxon>ecological metagenomes</taxon>
    </lineage>
</organism>
<dbReference type="Gene3D" id="3.90.180.10">
    <property type="entry name" value="Medium-chain alcohol dehydrogenases, catalytic domain"/>
    <property type="match status" value="1"/>
</dbReference>
<keyword evidence="1" id="KW-0521">NADP</keyword>
<name>A0A6J6E5T0_9ZZZZ</name>
<dbReference type="PANTHER" id="PTHR48106">
    <property type="entry name" value="QUINONE OXIDOREDUCTASE PIG3-RELATED"/>
    <property type="match status" value="1"/>
</dbReference>
<evidence type="ECO:0000313" key="4">
    <source>
        <dbReference type="EMBL" id="CAB4569623.1"/>
    </source>
</evidence>
<reference evidence="4" key="1">
    <citation type="submission" date="2020-05" db="EMBL/GenBank/DDBJ databases">
        <authorList>
            <person name="Chiriac C."/>
            <person name="Salcher M."/>
            <person name="Ghai R."/>
            <person name="Kavagutti S V."/>
        </authorList>
    </citation>
    <scope>NUCLEOTIDE SEQUENCE</scope>
</reference>
<dbReference type="InterPro" id="IPR020843">
    <property type="entry name" value="ER"/>
</dbReference>
<evidence type="ECO:0000256" key="1">
    <source>
        <dbReference type="ARBA" id="ARBA00022857"/>
    </source>
</evidence>
<dbReference type="AlphaFoldDB" id="A0A6J6E5T0"/>
<dbReference type="Pfam" id="PF00107">
    <property type="entry name" value="ADH_zinc_N"/>
    <property type="match status" value="1"/>
</dbReference>
<dbReference type="Pfam" id="PF08240">
    <property type="entry name" value="ADH_N"/>
    <property type="match status" value="1"/>
</dbReference>
<dbReference type="InterPro" id="IPR011032">
    <property type="entry name" value="GroES-like_sf"/>
</dbReference>
<feature type="domain" description="Enoyl reductase (ER)" evidence="3">
    <location>
        <begin position="11"/>
        <end position="313"/>
    </location>
</feature>
<dbReference type="InterPro" id="IPR013149">
    <property type="entry name" value="ADH-like_C"/>
</dbReference>
<dbReference type="InterPro" id="IPR013154">
    <property type="entry name" value="ADH-like_N"/>
</dbReference>
<protein>
    <submittedName>
        <fullName evidence="4">Unannotated protein</fullName>
    </submittedName>
</protein>